<organism evidence="3">
    <name type="scientific">Anisakis simplex</name>
    <name type="common">Herring worm</name>
    <dbReference type="NCBI Taxonomy" id="6269"/>
    <lineage>
        <taxon>Eukaryota</taxon>
        <taxon>Metazoa</taxon>
        <taxon>Ecdysozoa</taxon>
        <taxon>Nematoda</taxon>
        <taxon>Chromadorea</taxon>
        <taxon>Rhabditida</taxon>
        <taxon>Spirurina</taxon>
        <taxon>Ascaridomorpha</taxon>
        <taxon>Ascaridoidea</taxon>
        <taxon>Anisakidae</taxon>
        <taxon>Anisakis</taxon>
        <taxon>Anisakis simplex complex</taxon>
    </lineage>
</organism>
<evidence type="ECO:0000313" key="2">
    <source>
        <dbReference type="Proteomes" id="UP000267096"/>
    </source>
</evidence>
<accession>A0A0M3KIC6</accession>
<name>A0A0M3KIC6_ANISI</name>
<reference evidence="1 2" key="2">
    <citation type="submission" date="2018-11" db="EMBL/GenBank/DDBJ databases">
        <authorList>
            <consortium name="Pathogen Informatics"/>
        </authorList>
    </citation>
    <scope>NUCLEOTIDE SEQUENCE [LARGE SCALE GENOMIC DNA]</scope>
</reference>
<sequence>MDGGFGRTEKKHRWSFAAAVAAVGWELAKGTKLPGGQEFGKGFVESLARLRWRDEEITCKRVMKEFFCGGVLCDAVVIFNQTHLSLSASLQLAVLSVMLSPVFGVFRPGWVVNAISRCLRSAGASDSLTF</sequence>
<proteinExistence type="predicted"/>
<dbReference type="Proteomes" id="UP000267096">
    <property type="component" value="Unassembled WGS sequence"/>
</dbReference>
<protein>
    <submittedName>
        <fullName evidence="3">Transmembrane protein</fullName>
    </submittedName>
</protein>
<evidence type="ECO:0000313" key="3">
    <source>
        <dbReference type="WBParaSite" id="ASIM_0002074501-mRNA-1"/>
    </source>
</evidence>
<dbReference type="EMBL" id="UYRR01038753">
    <property type="protein sequence ID" value="VDK74465.1"/>
    <property type="molecule type" value="Genomic_DNA"/>
</dbReference>
<dbReference type="WBParaSite" id="ASIM_0002074501-mRNA-1">
    <property type="protein sequence ID" value="ASIM_0002074501-mRNA-1"/>
    <property type="gene ID" value="ASIM_0002074501"/>
</dbReference>
<dbReference type="AlphaFoldDB" id="A0A0M3KIC6"/>
<gene>
    <name evidence="1" type="ORF">ASIM_LOCUS20126</name>
</gene>
<evidence type="ECO:0000313" key="1">
    <source>
        <dbReference type="EMBL" id="VDK74465.1"/>
    </source>
</evidence>
<keyword evidence="2" id="KW-1185">Reference proteome</keyword>
<reference evidence="3" key="1">
    <citation type="submission" date="2017-02" db="UniProtKB">
        <authorList>
            <consortium name="WormBaseParasite"/>
        </authorList>
    </citation>
    <scope>IDENTIFICATION</scope>
</reference>